<evidence type="ECO:0000259" key="2">
    <source>
        <dbReference type="PROSITE" id="PS50093"/>
    </source>
</evidence>
<dbReference type="EMBL" id="MU827778">
    <property type="protein sequence ID" value="KAJ7340220.1"/>
    <property type="molecule type" value="Genomic_DNA"/>
</dbReference>
<keyword evidence="5" id="KW-1185">Reference proteome</keyword>
<gene>
    <name evidence="4" type="ORF">OS493_002952</name>
</gene>
<evidence type="ECO:0000313" key="4">
    <source>
        <dbReference type="EMBL" id="KAJ7340220.1"/>
    </source>
</evidence>
<dbReference type="Pfam" id="PF00801">
    <property type="entry name" value="PKD"/>
    <property type="match status" value="1"/>
</dbReference>
<evidence type="ECO:0000259" key="3">
    <source>
        <dbReference type="PROSITE" id="PS51212"/>
    </source>
</evidence>
<dbReference type="InterPro" id="IPR013783">
    <property type="entry name" value="Ig-like_fold"/>
</dbReference>
<reference evidence="4" key="1">
    <citation type="submission" date="2023-01" db="EMBL/GenBank/DDBJ databases">
        <title>Genome assembly of the deep-sea coral Lophelia pertusa.</title>
        <authorList>
            <person name="Herrera S."/>
            <person name="Cordes E."/>
        </authorList>
    </citation>
    <scope>NUCLEOTIDE SEQUENCE</scope>
    <source>
        <strain evidence="4">USNM1676648</strain>
        <tissue evidence="4">Polyp</tissue>
    </source>
</reference>
<dbReference type="PROSITE" id="PS50093">
    <property type="entry name" value="PKD"/>
    <property type="match status" value="1"/>
</dbReference>
<dbReference type="OrthoDB" id="5984485at2759"/>
<dbReference type="Gene3D" id="2.60.40.10">
    <property type="entry name" value="Immunoglobulins"/>
    <property type="match status" value="1"/>
</dbReference>
<dbReference type="CDD" id="cd00146">
    <property type="entry name" value="PKD"/>
    <property type="match status" value="1"/>
</dbReference>
<name>A0A9X0CGZ9_9CNID</name>
<feature type="domain" description="PKD" evidence="2">
    <location>
        <begin position="152"/>
        <end position="215"/>
    </location>
</feature>
<keyword evidence="1" id="KW-0732">Signal</keyword>
<dbReference type="InterPro" id="IPR002889">
    <property type="entry name" value="WSC_carb-bd"/>
</dbReference>
<dbReference type="InterPro" id="IPR000601">
    <property type="entry name" value="PKD_dom"/>
</dbReference>
<accession>A0A9X0CGZ9</accession>
<dbReference type="InterPro" id="IPR022409">
    <property type="entry name" value="PKD/Chitinase_dom"/>
</dbReference>
<dbReference type="SMART" id="SM00089">
    <property type="entry name" value="PKD"/>
    <property type="match status" value="1"/>
</dbReference>
<proteinExistence type="predicted"/>
<dbReference type="SUPFAM" id="SSF49299">
    <property type="entry name" value="PKD domain"/>
    <property type="match status" value="1"/>
</dbReference>
<evidence type="ECO:0000256" key="1">
    <source>
        <dbReference type="SAM" id="SignalP"/>
    </source>
</evidence>
<evidence type="ECO:0000313" key="5">
    <source>
        <dbReference type="Proteomes" id="UP001163046"/>
    </source>
</evidence>
<feature type="signal peptide" evidence="1">
    <location>
        <begin position="1"/>
        <end position="31"/>
    </location>
</feature>
<dbReference type="Proteomes" id="UP001163046">
    <property type="component" value="Unassembled WGS sequence"/>
</dbReference>
<dbReference type="AlphaFoldDB" id="A0A9X0CGZ9"/>
<dbReference type="Pfam" id="PF01822">
    <property type="entry name" value="WSC"/>
    <property type="match status" value="1"/>
</dbReference>
<comment type="caution">
    <text evidence="4">The sequence shown here is derived from an EMBL/GenBank/DDBJ whole genome shotgun (WGS) entry which is preliminary data.</text>
</comment>
<sequence>MVEATCLKRTIYRLLLLTFTVLLLETRQLHADWYLGCFNEKPKDRAFNISAGNYIVSDTSGQECTSACAYLNQSYAATEKELCFCTNGSYTKYGKASSENLCNTVCSSSSSCNDTSYIRVYSTQDAIGELRVYGPQTGWLLQEVEFTTTRGEAGVNVSYTFDFGDGSYVLTTCPNTTHVYTSVGHFRVKASARTNMSGPIMASTWVFIQSSTGILSLDYPQEIVESENETEIVVTVSQGPG</sequence>
<protein>
    <recommendedName>
        <fullName evidence="6">WSC domain-containing protein</fullName>
    </recommendedName>
</protein>
<dbReference type="PROSITE" id="PS51212">
    <property type="entry name" value="WSC"/>
    <property type="match status" value="1"/>
</dbReference>
<feature type="domain" description="WSC" evidence="3">
    <location>
        <begin position="31"/>
        <end position="124"/>
    </location>
</feature>
<evidence type="ECO:0008006" key="6">
    <source>
        <dbReference type="Google" id="ProtNLM"/>
    </source>
</evidence>
<organism evidence="4 5">
    <name type="scientific">Desmophyllum pertusum</name>
    <dbReference type="NCBI Taxonomy" id="174260"/>
    <lineage>
        <taxon>Eukaryota</taxon>
        <taxon>Metazoa</taxon>
        <taxon>Cnidaria</taxon>
        <taxon>Anthozoa</taxon>
        <taxon>Hexacorallia</taxon>
        <taxon>Scleractinia</taxon>
        <taxon>Caryophylliina</taxon>
        <taxon>Caryophylliidae</taxon>
        <taxon>Desmophyllum</taxon>
    </lineage>
</organism>
<dbReference type="InterPro" id="IPR035986">
    <property type="entry name" value="PKD_dom_sf"/>
</dbReference>
<feature type="chain" id="PRO_5040860805" description="WSC domain-containing protein" evidence="1">
    <location>
        <begin position="32"/>
        <end position="241"/>
    </location>
</feature>